<sequence>MKLFMSGNSPYARKVRVMLRELGKADSVEEVPVNPRDPATGFWDLNPVGRIPALSLDSGVTIVESDLVCRYLDGLLAHGKLHSPVDGDPDRLRILGLAQGVLDKGMIARVEKQRPGGPDQDEFVDTHQKAVCRALDVLDDVAPDTVDVPDMADIAAVCAADWVGFRHPELNILETRSRLANWVSVLNARPAFAATRPG</sequence>
<dbReference type="Pfam" id="PF13409">
    <property type="entry name" value="GST_N_2"/>
    <property type="match status" value="1"/>
</dbReference>
<name>A0A5P3A8T4_9RHOB</name>
<dbReference type="KEGG" id="rid:RIdsm_00989"/>
<dbReference type="InterPro" id="IPR050983">
    <property type="entry name" value="GST_Omega/HSP26"/>
</dbReference>
<protein>
    <submittedName>
        <fullName evidence="2">Putative GST-like protein YibF</fullName>
    </submittedName>
</protein>
<dbReference type="RefSeq" id="WP_244955848.1">
    <property type="nucleotide sequence ID" value="NZ_CP031598.1"/>
</dbReference>
<evidence type="ECO:0000313" key="3">
    <source>
        <dbReference type="Proteomes" id="UP000325785"/>
    </source>
</evidence>
<evidence type="ECO:0000259" key="1">
    <source>
        <dbReference type="PROSITE" id="PS50404"/>
    </source>
</evidence>
<dbReference type="Gene3D" id="3.40.30.10">
    <property type="entry name" value="Glutaredoxin"/>
    <property type="match status" value="1"/>
</dbReference>
<dbReference type="InterPro" id="IPR004045">
    <property type="entry name" value="Glutathione_S-Trfase_N"/>
</dbReference>
<dbReference type="PROSITE" id="PS50404">
    <property type="entry name" value="GST_NTER"/>
    <property type="match status" value="1"/>
</dbReference>
<gene>
    <name evidence="2" type="primary">yibF_2</name>
    <name evidence="2" type="ORF">RIdsm_00989</name>
</gene>
<dbReference type="GO" id="GO:0005737">
    <property type="term" value="C:cytoplasm"/>
    <property type="evidence" value="ECO:0007669"/>
    <property type="project" value="TreeGrafter"/>
</dbReference>
<organism evidence="2 3">
    <name type="scientific">Roseovarius indicus</name>
    <dbReference type="NCBI Taxonomy" id="540747"/>
    <lineage>
        <taxon>Bacteria</taxon>
        <taxon>Pseudomonadati</taxon>
        <taxon>Pseudomonadota</taxon>
        <taxon>Alphaproteobacteria</taxon>
        <taxon>Rhodobacterales</taxon>
        <taxon>Roseobacteraceae</taxon>
        <taxon>Roseovarius</taxon>
    </lineage>
</organism>
<dbReference type="InterPro" id="IPR036249">
    <property type="entry name" value="Thioredoxin-like_sf"/>
</dbReference>
<dbReference type="SUPFAM" id="SSF52833">
    <property type="entry name" value="Thioredoxin-like"/>
    <property type="match status" value="1"/>
</dbReference>
<dbReference type="Gene3D" id="1.20.1050.10">
    <property type="match status" value="1"/>
</dbReference>
<dbReference type="PANTHER" id="PTHR43968:SF6">
    <property type="entry name" value="GLUTATHIONE S-TRANSFERASE OMEGA"/>
    <property type="match status" value="1"/>
</dbReference>
<dbReference type="SUPFAM" id="SSF47616">
    <property type="entry name" value="GST C-terminal domain-like"/>
    <property type="match status" value="1"/>
</dbReference>
<dbReference type="InterPro" id="IPR036282">
    <property type="entry name" value="Glutathione-S-Trfase_C_sf"/>
</dbReference>
<reference evidence="2 3" key="1">
    <citation type="submission" date="2018-08" db="EMBL/GenBank/DDBJ databases">
        <title>Genetic Globetrotter - A new plasmid hitch-hiking vast phylogenetic and geographic distances.</title>
        <authorList>
            <person name="Vollmers J."/>
            <person name="Petersen J."/>
        </authorList>
    </citation>
    <scope>NUCLEOTIDE SEQUENCE [LARGE SCALE GENOMIC DNA]</scope>
    <source>
        <strain evidence="2 3">DSM 26383</strain>
    </source>
</reference>
<dbReference type="Pfam" id="PF13410">
    <property type="entry name" value="GST_C_2"/>
    <property type="match status" value="1"/>
</dbReference>
<dbReference type="PANTHER" id="PTHR43968">
    <property type="match status" value="1"/>
</dbReference>
<evidence type="ECO:0000313" key="2">
    <source>
        <dbReference type="EMBL" id="QEW25204.1"/>
    </source>
</evidence>
<dbReference type="AlphaFoldDB" id="A0A5P3A8T4"/>
<accession>A0A5P3A8T4</accession>
<dbReference type="Proteomes" id="UP000325785">
    <property type="component" value="Chromosome"/>
</dbReference>
<dbReference type="EMBL" id="CP031598">
    <property type="protein sequence ID" value="QEW25204.1"/>
    <property type="molecule type" value="Genomic_DNA"/>
</dbReference>
<feature type="domain" description="GST N-terminal" evidence="1">
    <location>
        <begin position="1"/>
        <end position="80"/>
    </location>
</feature>
<proteinExistence type="predicted"/>